<evidence type="ECO:0000313" key="15">
    <source>
        <dbReference type="Proteomes" id="UP000030380"/>
    </source>
</evidence>
<dbReference type="PANTHER" id="PTHR30386:SF26">
    <property type="entry name" value="TRANSPORT PROTEIN COMB"/>
    <property type="match status" value="1"/>
</dbReference>
<sequence>MSDNKIQRDNNNSQNAQQTSVGKTTPSAVQTQSIAETGVNKERYSKQDLKLLTDLNAAIQQEKHTGLFWSILLLFAFLVVFVIWAYNSPLEEVTRGQGSIIPSSREQVIQSLDPGIISEMQVKEGDLVEKGQILLKLDDTRSSAGLRESQAKVQNLAAVVSRLEAEAYNRELEFAEGTPSDLIERETAVYQSHKLALKESINSLSESKALLDREIAMTTPMVAKGAVSEVEVLRMRRQSSELQLQIVERQNKYVTDANSELVRVQSELQQARENMAMRADPVERSLIRSPLKGIVKNIRINTIGGVISAGQDIMEIVPVEEKLVVEAYISPRDVAYVSPGMKALVKLSAYDYAIYGGLDGVVTLLSPDTLHDQKRPSDLKLDANEAYYRVLVTTDSSVLTDKNGEELPIIPGMIATIDIKTGEKTVFQYLIKPITRMKQALQER</sequence>
<evidence type="ECO:0000256" key="8">
    <source>
        <dbReference type="ARBA" id="ARBA00023136"/>
    </source>
</evidence>
<feature type="transmembrane region" description="Helical" evidence="9">
    <location>
        <begin position="67"/>
        <end position="86"/>
    </location>
</feature>
<dbReference type="SUPFAM" id="SSF111369">
    <property type="entry name" value="HlyD-like secretion proteins"/>
    <property type="match status" value="1"/>
</dbReference>
<keyword evidence="3 9" id="KW-0813">Transport</keyword>
<dbReference type="RefSeq" id="WP_034613067.1">
    <property type="nucleotide sequence ID" value="NZ_JSUM01000003.1"/>
</dbReference>
<evidence type="ECO:0000256" key="3">
    <source>
        <dbReference type="ARBA" id="ARBA00022448"/>
    </source>
</evidence>
<dbReference type="Pfam" id="PF26002">
    <property type="entry name" value="Beta-barrel_AprE"/>
    <property type="match status" value="1"/>
</dbReference>
<dbReference type="EMBL" id="JSUM01000003">
    <property type="protein sequence ID" value="KGQ71146.1"/>
    <property type="molecule type" value="Genomic_DNA"/>
</dbReference>
<evidence type="ECO:0000256" key="10">
    <source>
        <dbReference type="SAM" id="Coils"/>
    </source>
</evidence>
<evidence type="ECO:0000259" key="12">
    <source>
        <dbReference type="Pfam" id="PF25917"/>
    </source>
</evidence>
<evidence type="ECO:0000256" key="7">
    <source>
        <dbReference type="ARBA" id="ARBA00022989"/>
    </source>
</evidence>
<evidence type="ECO:0000256" key="5">
    <source>
        <dbReference type="ARBA" id="ARBA00022519"/>
    </source>
</evidence>
<name>A0A0A3AP78_9PAST</name>
<dbReference type="Gene3D" id="2.40.50.100">
    <property type="match status" value="1"/>
</dbReference>
<dbReference type="Pfam" id="PF25917">
    <property type="entry name" value="BSH_RND"/>
    <property type="match status" value="1"/>
</dbReference>
<dbReference type="NCBIfam" id="TIGR01843">
    <property type="entry name" value="type_I_hlyD"/>
    <property type="match status" value="1"/>
</dbReference>
<feature type="domain" description="AprE-like beta-barrel" evidence="13">
    <location>
        <begin position="323"/>
        <end position="422"/>
    </location>
</feature>
<keyword evidence="10" id="KW-0175">Coiled coil</keyword>
<keyword evidence="7 9" id="KW-1133">Transmembrane helix</keyword>
<feature type="compositionally biased region" description="Polar residues" evidence="11">
    <location>
        <begin position="9"/>
        <end position="35"/>
    </location>
</feature>
<evidence type="ECO:0000259" key="13">
    <source>
        <dbReference type="Pfam" id="PF26002"/>
    </source>
</evidence>
<protein>
    <recommendedName>
        <fullName evidence="9">Membrane fusion protein (MFP) family protein</fullName>
    </recommendedName>
</protein>
<comment type="similarity">
    <text evidence="2 9">Belongs to the membrane fusion protein (MFP) (TC 8.A.1) family.</text>
</comment>
<evidence type="ECO:0000313" key="14">
    <source>
        <dbReference type="EMBL" id="KGQ71146.1"/>
    </source>
</evidence>
<evidence type="ECO:0000256" key="4">
    <source>
        <dbReference type="ARBA" id="ARBA00022475"/>
    </source>
</evidence>
<comment type="subcellular location">
    <subcellularLocation>
        <location evidence="1 9">Cell inner membrane</location>
        <topology evidence="1 9">Single-pass membrane protein</topology>
    </subcellularLocation>
</comment>
<gene>
    <name evidence="14" type="ORF">OA57_02645</name>
</gene>
<dbReference type="OrthoDB" id="9775513at2"/>
<evidence type="ECO:0000256" key="2">
    <source>
        <dbReference type="ARBA" id="ARBA00009477"/>
    </source>
</evidence>
<dbReference type="PRINTS" id="PR01490">
    <property type="entry name" value="RTXTOXIND"/>
</dbReference>
<keyword evidence="4 9" id="KW-1003">Cell membrane</keyword>
<evidence type="ECO:0000256" key="9">
    <source>
        <dbReference type="RuleBase" id="RU365093"/>
    </source>
</evidence>
<dbReference type="InterPro" id="IPR010129">
    <property type="entry name" value="T1SS_HlyD"/>
</dbReference>
<feature type="region of interest" description="Disordered" evidence="11">
    <location>
        <begin position="1"/>
        <end position="36"/>
    </location>
</feature>
<keyword evidence="15" id="KW-1185">Reference proteome</keyword>
<dbReference type="PANTHER" id="PTHR30386">
    <property type="entry name" value="MEMBRANE FUSION SUBUNIT OF EMRAB-TOLC MULTIDRUG EFFLUX PUMP"/>
    <property type="match status" value="1"/>
</dbReference>
<dbReference type="GO" id="GO:0015031">
    <property type="term" value="P:protein transport"/>
    <property type="evidence" value="ECO:0007669"/>
    <property type="project" value="InterPro"/>
</dbReference>
<comment type="caution">
    <text evidence="14">The sequence shown here is derived from an EMBL/GenBank/DDBJ whole genome shotgun (WGS) entry which is preliminary data.</text>
</comment>
<dbReference type="InterPro" id="IPR050739">
    <property type="entry name" value="MFP"/>
</dbReference>
<dbReference type="InterPro" id="IPR058982">
    <property type="entry name" value="Beta-barrel_AprE"/>
</dbReference>
<feature type="coiled-coil region" evidence="10">
    <location>
        <begin position="230"/>
        <end position="274"/>
    </location>
</feature>
<feature type="domain" description="Multidrug resistance protein MdtA-like barrel-sandwich hybrid" evidence="12">
    <location>
        <begin position="115"/>
        <end position="316"/>
    </location>
</feature>
<dbReference type="STRING" id="505317.OA57_02645"/>
<keyword evidence="8 9" id="KW-0472">Membrane</keyword>
<evidence type="ECO:0000256" key="11">
    <source>
        <dbReference type="SAM" id="MobiDB-lite"/>
    </source>
</evidence>
<evidence type="ECO:0000256" key="1">
    <source>
        <dbReference type="ARBA" id="ARBA00004377"/>
    </source>
</evidence>
<dbReference type="InterPro" id="IPR058625">
    <property type="entry name" value="MdtA-like_BSH"/>
</dbReference>
<dbReference type="Proteomes" id="UP000030380">
    <property type="component" value="Unassembled WGS sequence"/>
</dbReference>
<organism evidence="14 15">
    <name type="scientific">Chelonobacter oris</name>
    <dbReference type="NCBI Taxonomy" id="505317"/>
    <lineage>
        <taxon>Bacteria</taxon>
        <taxon>Pseudomonadati</taxon>
        <taxon>Pseudomonadota</taxon>
        <taxon>Gammaproteobacteria</taxon>
        <taxon>Pasteurellales</taxon>
        <taxon>Pasteurellaceae</taxon>
        <taxon>Chelonobacter</taxon>
    </lineage>
</organism>
<keyword evidence="6 9" id="KW-0812">Transmembrane</keyword>
<proteinExistence type="inferred from homology"/>
<dbReference type="GO" id="GO:0005886">
    <property type="term" value="C:plasma membrane"/>
    <property type="evidence" value="ECO:0007669"/>
    <property type="project" value="UniProtKB-SubCell"/>
</dbReference>
<keyword evidence="5 9" id="KW-0997">Cell inner membrane</keyword>
<dbReference type="Gene3D" id="2.40.30.170">
    <property type="match status" value="1"/>
</dbReference>
<reference evidence="14 15" key="1">
    <citation type="submission" date="2014-11" db="EMBL/GenBank/DDBJ databases">
        <title>Draft genome sequence of Chelonobacter oris 1662T, associated with respiratory disease in Hermann's Tortoises.</title>
        <authorList>
            <person name="Kudirkiene E."/>
            <person name="Hansen M.J."/>
            <person name="Bojesen A.M."/>
        </authorList>
    </citation>
    <scope>NUCLEOTIDE SEQUENCE [LARGE SCALE GENOMIC DNA]</scope>
    <source>
        <strain evidence="14 15">1662</strain>
    </source>
</reference>
<evidence type="ECO:0000256" key="6">
    <source>
        <dbReference type="ARBA" id="ARBA00022692"/>
    </source>
</evidence>
<accession>A0A0A3AP78</accession>
<dbReference type="AlphaFoldDB" id="A0A0A3AP78"/>